<dbReference type="GO" id="GO:0005829">
    <property type="term" value="C:cytosol"/>
    <property type="evidence" value="ECO:0007669"/>
    <property type="project" value="TreeGrafter"/>
</dbReference>
<comment type="pathway">
    <text evidence="1 7">Cofactor biosynthesis; riboflavin biosynthesis; riboflavin from 2-hydroxy-3-oxobutyl phosphate and 5-amino-6-(D-ribitylamino)uracil: step 1/2.</text>
</comment>
<dbReference type="OrthoDB" id="9809709at2"/>
<keyword evidence="5 7" id="KW-0808">Transferase</keyword>
<feature type="binding site" evidence="7">
    <location>
        <begin position="65"/>
        <end position="67"/>
    </location>
    <ligand>
        <name>5-amino-6-(D-ribitylamino)uracil</name>
        <dbReference type="ChEBI" id="CHEBI:15934"/>
    </ligand>
</feature>
<feature type="binding site" evidence="7">
    <location>
        <position position="122"/>
    </location>
    <ligand>
        <name>5-amino-6-(D-ribitylamino)uracil</name>
        <dbReference type="ChEBI" id="CHEBI:15934"/>
    </ligand>
</feature>
<dbReference type="FunCoup" id="A0A1I2B178">
    <property type="interactions" value="497"/>
</dbReference>
<feature type="binding site" evidence="7">
    <location>
        <begin position="94"/>
        <end position="95"/>
    </location>
    <ligand>
        <name>(2S)-2-hydroxy-3-oxobutyl phosphate</name>
        <dbReference type="ChEBI" id="CHEBI:58830"/>
    </ligand>
</feature>
<dbReference type="SUPFAM" id="SSF52121">
    <property type="entry name" value="Lumazine synthase"/>
    <property type="match status" value="1"/>
</dbReference>
<gene>
    <name evidence="7" type="primary">ribH</name>
    <name evidence="8" type="ORF">SAMN05444380_11263</name>
</gene>
<evidence type="ECO:0000256" key="1">
    <source>
        <dbReference type="ARBA" id="ARBA00004917"/>
    </source>
</evidence>
<evidence type="ECO:0000313" key="8">
    <source>
        <dbReference type="EMBL" id="SFE49757.1"/>
    </source>
</evidence>
<dbReference type="NCBIfam" id="TIGR00114">
    <property type="entry name" value="lumazine-synth"/>
    <property type="match status" value="1"/>
</dbReference>
<dbReference type="AlphaFoldDB" id="A0A1I2B178"/>
<protein>
    <recommendedName>
        <fullName evidence="3 7">6,7-dimethyl-8-ribityllumazine synthase</fullName>
        <shortName evidence="7">DMRL synthase</shortName>
        <shortName evidence="7">LS</shortName>
        <shortName evidence="7">Lumazine synthase</shortName>
        <ecNumber evidence="3 7">2.5.1.78</ecNumber>
    </recommendedName>
</protein>
<dbReference type="Proteomes" id="UP000181976">
    <property type="component" value="Unassembled WGS sequence"/>
</dbReference>
<dbReference type="InterPro" id="IPR002180">
    <property type="entry name" value="LS/RS"/>
</dbReference>
<evidence type="ECO:0000256" key="3">
    <source>
        <dbReference type="ARBA" id="ARBA00012664"/>
    </source>
</evidence>
<dbReference type="PANTHER" id="PTHR21058:SF0">
    <property type="entry name" value="6,7-DIMETHYL-8-RIBITYLLUMAZINE SYNTHASE"/>
    <property type="match status" value="1"/>
</dbReference>
<sequence>MATNLKNLSDYDPTLVPSAKGMKFGIVVSEWNQEITEALLSGAYNTLVKHGAKEENILVARVPGSFELTHGARHLIKNTDVDAVICLGCVIKGDTPHFDYVCQGVTQGISQLNVKYKKPVIFGVLTTNDEQQAKDRAGGKLGNKGDEGAITAIKMVSLVKTLKKHK</sequence>
<dbReference type="PANTHER" id="PTHR21058">
    <property type="entry name" value="6,7-DIMETHYL-8-RIBITYLLUMAZINE SYNTHASE DMRL SYNTHASE LUMAZINE SYNTHASE"/>
    <property type="match status" value="1"/>
</dbReference>
<evidence type="ECO:0000256" key="2">
    <source>
        <dbReference type="ARBA" id="ARBA00007424"/>
    </source>
</evidence>
<proteinExistence type="inferred from homology"/>
<dbReference type="RefSeq" id="WP_010528845.1">
    <property type="nucleotide sequence ID" value="NZ_AFSL01000101.1"/>
</dbReference>
<feature type="binding site" evidence="7">
    <location>
        <begin position="89"/>
        <end position="91"/>
    </location>
    <ligand>
        <name>5-amino-6-(D-ribitylamino)uracil</name>
        <dbReference type="ChEBI" id="CHEBI:15934"/>
    </ligand>
</feature>
<dbReference type="CDD" id="cd09209">
    <property type="entry name" value="Lumazine_synthase-I"/>
    <property type="match status" value="1"/>
</dbReference>
<dbReference type="UniPathway" id="UPA00275">
    <property type="reaction ID" value="UER00404"/>
</dbReference>
<evidence type="ECO:0000256" key="6">
    <source>
        <dbReference type="ARBA" id="ARBA00048785"/>
    </source>
</evidence>
<dbReference type="Pfam" id="PF00885">
    <property type="entry name" value="DMRL_synthase"/>
    <property type="match status" value="1"/>
</dbReference>
<comment type="catalytic activity">
    <reaction evidence="6 7">
        <text>(2S)-2-hydroxy-3-oxobutyl phosphate + 5-amino-6-(D-ribitylamino)uracil = 6,7-dimethyl-8-(1-D-ribityl)lumazine + phosphate + 2 H2O + H(+)</text>
        <dbReference type="Rhea" id="RHEA:26152"/>
        <dbReference type="ChEBI" id="CHEBI:15377"/>
        <dbReference type="ChEBI" id="CHEBI:15378"/>
        <dbReference type="ChEBI" id="CHEBI:15934"/>
        <dbReference type="ChEBI" id="CHEBI:43474"/>
        <dbReference type="ChEBI" id="CHEBI:58201"/>
        <dbReference type="ChEBI" id="CHEBI:58830"/>
        <dbReference type="EC" id="2.5.1.78"/>
    </reaction>
</comment>
<evidence type="ECO:0000256" key="4">
    <source>
        <dbReference type="ARBA" id="ARBA00022619"/>
    </source>
</evidence>
<dbReference type="GO" id="GO:0000906">
    <property type="term" value="F:6,7-dimethyl-8-ribityllumazine synthase activity"/>
    <property type="evidence" value="ECO:0007669"/>
    <property type="project" value="UniProtKB-UniRule"/>
</dbReference>
<dbReference type="STRING" id="385682.SAMN05444380_11263"/>
<name>A0A1I2B178_9BACT</name>
<keyword evidence="9" id="KW-1185">Reference proteome</keyword>
<dbReference type="InterPro" id="IPR034964">
    <property type="entry name" value="LS"/>
</dbReference>
<evidence type="ECO:0000256" key="7">
    <source>
        <dbReference type="HAMAP-Rule" id="MF_00178"/>
    </source>
</evidence>
<organism evidence="8 9">
    <name type="scientific">Thermophagus xiamenensis</name>
    <dbReference type="NCBI Taxonomy" id="385682"/>
    <lineage>
        <taxon>Bacteria</taxon>
        <taxon>Pseudomonadati</taxon>
        <taxon>Bacteroidota</taxon>
        <taxon>Bacteroidia</taxon>
        <taxon>Marinilabiliales</taxon>
        <taxon>Marinilabiliaceae</taxon>
        <taxon>Thermophagus</taxon>
    </lineage>
</organism>
<dbReference type="InterPro" id="IPR036467">
    <property type="entry name" value="LS/RS_sf"/>
</dbReference>
<dbReference type="EC" id="2.5.1.78" evidence="3 7"/>
<feature type="binding site" evidence="7">
    <location>
        <position position="31"/>
    </location>
    <ligand>
        <name>5-amino-6-(D-ribitylamino)uracil</name>
        <dbReference type="ChEBI" id="CHEBI:15934"/>
    </ligand>
</feature>
<dbReference type="eggNOG" id="COG0054">
    <property type="taxonomic scope" value="Bacteria"/>
</dbReference>
<dbReference type="GO" id="GO:0009349">
    <property type="term" value="C:riboflavin synthase complex"/>
    <property type="evidence" value="ECO:0007669"/>
    <property type="project" value="UniProtKB-UniRule"/>
</dbReference>
<evidence type="ECO:0000313" key="9">
    <source>
        <dbReference type="Proteomes" id="UP000181976"/>
    </source>
</evidence>
<feature type="active site" description="Proton donor" evidence="7">
    <location>
        <position position="97"/>
    </location>
</feature>
<dbReference type="Gene3D" id="3.40.50.960">
    <property type="entry name" value="Lumazine/riboflavin synthase"/>
    <property type="match status" value="1"/>
</dbReference>
<keyword evidence="4 7" id="KW-0686">Riboflavin biosynthesis</keyword>
<dbReference type="EMBL" id="FONA01000012">
    <property type="protein sequence ID" value="SFE49757.1"/>
    <property type="molecule type" value="Genomic_DNA"/>
</dbReference>
<reference evidence="8 9" key="1">
    <citation type="submission" date="2016-10" db="EMBL/GenBank/DDBJ databases">
        <authorList>
            <person name="de Groot N.N."/>
        </authorList>
    </citation>
    <scope>NUCLEOTIDE SEQUENCE [LARGE SCALE GENOMIC DNA]</scope>
    <source>
        <strain evidence="8 9">DSM 19012</strain>
    </source>
</reference>
<evidence type="ECO:0000256" key="5">
    <source>
        <dbReference type="ARBA" id="ARBA00022679"/>
    </source>
</evidence>
<comment type="similarity">
    <text evidence="2 7">Belongs to the DMRL synthase family.</text>
</comment>
<dbReference type="HAMAP" id="MF_00178">
    <property type="entry name" value="Lumazine_synth"/>
    <property type="match status" value="1"/>
</dbReference>
<dbReference type="InParanoid" id="A0A1I2B178"/>
<dbReference type="GO" id="GO:0009231">
    <property type="term" value="P:riboflavin biosynthetic process"/>
    <property type="evidence" value="ECO:0007669"/>
    <property type="project" value="UniProtKB-UniRule"/>
</dbReference>
<comment type="function">
    <text evidence="7">Catalyzes the formation of 6,7-dimethyl-8-ribityllumazine by condensation of 5-amino-6-(D-ribitylamino)uracil with 3,4-dihydroxy-2-butanone 4-phosphate. This is the penultimate step in the biosynthesis of riboflavin.</text>
</comment>
<accession>A0A1I2B178</accession>
<feature type="binding site" evidence="7">
    <location>
        <position position="136"/>
    </location>
    <ligand>
        <name>(2S)-2-hydroxy-3-oxobutyl phosphate</name>
        <dbReference type="ChEBI" id="CHEBI:58830"/>
    </ligand>
</feature>